<feature type="compositionally biased region" description="Basic and acidic residues" evidence="1">
    <location>
        <begin position="45"/>
        <end position="72"/>
    </location>
</feature>
<feature type="region of interest" description="Disordered" evidence="1">
    <location>
        <begin position="1"/>
        <end position="198"/>
    </location>
</feature>
<sequence length="198" mass="23058">MSRLHARWVARGSRRRDHETRRQTREGDEAQARRSDGPAARQRALGREVLDARHDGHRPQPRSERSEREGSGHGHRGRALRLRLVPSFHRDVRPHRARHRRFALRTSSGGGQDRGRRQKRRRTRAGDPEESVRELSRRGEGPDRQGVPAGSRQATTRGRRGRVQELERRPRHRLSRSREDFARPRHRGERAGDGVRQS</sequence>
<feature type="compositionally biased region" description="Basic residues" evidence="1">
    <location>
        <begin position="92"/>
        <end position="103"/>
    </location>
</feature>
<reference evidence="2" key="1">
    <citation type="submission" date="2020-05" db="EMBL/GenBank/DDBJ databases">
        <authorList>
            <person name="Chiriac C."/>
            <person name="Salcher M."/>
            <person name="Ghai R."/>
            <person name="Kavagutti S V."/>
        </authorList>
    </citation>
    <scope>NUCLEOTIDE SEQUENCE</scope>
</reference>
<evidence type="ECO:0000313" key="2">
    <source>
        <dbReference type="EMBL" id="CAB4571496.1"/>
    </source>
</evidence>
<proteinExistence type="predicted"/>
<feature type="compositionally biased region" description="Basic residues" evidence="1">
    <location>
        <begin position="1"/>
        <end position="15"/>
    </location>
</feature>
<feature type="compositionally biased region" description="Basic and acidic residues" evidence="1">
    <location>
        <begin position="16"/>
        <end position="36"/>
    </location>
</feature>
<accession>A0A6J6E6L9</accession>
<dbReference type="AlphaFoldDB" id="A0A6J6E6L9"/>
<feature type="compositionally biased region" description="Basic and acidic residues" evidence="1">
    <location>
        <begin position="124"/>
        <end position="143"/>
    </location>
</feature>
<dbReference type="EMBL" id="CAEZTS010000023">
    <property type="protein sequence ID" value="CAB4571496.1"/>
    <property type="molecule type" value="Genomic_DNA"/>
</dbReference>
<name>A0A6J6E6L9_9ZZZZ</name>
<evidence type="ECO:0000256" key="1">
    <source>
        <dbReference type="SAM" id="MobiDB-lite"/>
    </source>
</evidence>
<gene>
    <name evidence="2" type="ORF">UFOPK1722_00414</name>
</gene>
<feature type="compositionally biased region" description="Basic and acidic residues" evidence="1">
    <location>
        <begin position="176"/>
        <end position="198"/>
    </location>
</feature>
<protein>
    <submittedName>
        <fullName evidence="2">Unannotated protein</fullName>
    </submittedName>
</protein>
<organism evidence="2">
    <name type="scientific">freshwater metagenome</name>
    <dbReference type="NCBI Taxonomy" id="449393"/>
    <lineage>
        <taxon>unclassified sequences</taxon>
        <taxon>metagenomes</taxon>
        <taxon>ecological metagenomes</taxon>
    </lineage>
</organism>